<feature type="domain" description="Endonuclease/exonuclease/phosphatase" evidence="1">
    <location>
        <begin position="83"/>
        <end position="152"/>
    </location>
</feature>
<dbReference type="InterPro" id="IPR005135">
    <property type="entry name" value="Endo/exonuclease/phosphatase"/>
</dbReference>
<sequence length="203" mass="23229">MTQPTTQLKYLYTKAHSMSNKHKDLEAIVLLESYDQVAITETWWDESNDWSAAIDGYRLFKGMGKEGELVTGSIAQLKCIYSNVHSIGNKQDELEAIVQQENYDIVAITETWWDDSHNWSAAMDGYKLFRGNGQGKRGGGVAFYVREFFDCLELDDGDERVECLWVRIREKAKADTMVGAGYRPPTQDEEADNIFYKQLEEVS</sequence>
<organism evidence="2 3">
    <name type="scientific">Limosa lapponica baueri</name>
    <dbReference type="NCBI Taxonomy" id="1758121"/>
    <lineage>
        <taxon>Eukaryota</taxon>
        <taxon>Metazoa</taxon>
        <taxon>Chordata</taxon>
        <taxon>Craniata</taxon>
        <taxon>Vertebrata</taxon>
        <taxon>Euteleostomi</taxon>
        <taxon>Archelosauria</taxon>
        <taxon>Archosauria</taxon>
        <taxon>Dinosauria</taxon>
        <taxon>Saurischia</taxon>
        <taxon>Theropoda</taxon>
        <taxon>Coelurosauria</taxon>
        <taxon>Aves</taxon>
        <taxon>Neognathae</taxon>
        <taxon>Neoaves</taxon>
        <taxon>Charadriiformes</taxon>
        <taxon>Scolopacidae</taxon>
        <taxon>Limosa</taxon>
    </lineage>
</organism>
<evidence type="ECO:0000313" key="2">
    <source>
        <dbReference type="EMBL" id="PKU31497.1"/>
    </source>
</evidence>
<dbReference type="GO" id="GO:0003824">
    <property type="term" value="F:catalytic activity"/>
    <property type="evidence" value="ECO:0007669"/>
    <property type="project" value="InterPro"/>
</dbReference>
<dbReference type="GO" id="GO:0031012">
    <property type="term" value="C:extracellular matrix"/>
    <property type="evidence" value="ECO:0007669"/>
    <property type="project" value="TreeGrafter"/>
</dbReference>
<dbReference type="PANTHER" id="PTHR33395:SF22">
    <property type="entry name" value="REVERSE TRANSCRIPTASE DOMAIN-CONTAINING PROTEIN"/>
    <property type="match status" value="1"/>
</dbReference>
<dbReference type="OrthoDB" id="9393271at2759"/>
<dbReference type="SUPFAM" id="SSF56219">
    <property type="entry name" value="DNase I-like"/>
    <property type="match status" value="1"/>
</dbReference>
<accession>A0A2I0TCH6</accession>
<dbReference type="AlphaFoldDB" id="A0A2I0TCH6"/>
<gene>
    <name evidence="2" type="ORF">llap_18200</name>
</gene>
<dbReference type="Proteomes" id="UP000233556">
    <property type="component" value="Unassembled WGS sequence"/>
</dbReference>
<dbReference type="EMBL" id="KZ512697">
    <property type="protein sequence ID" value="PKU31497.1"/>
    <property type="molecule type" value="Genomic_DNA"/>
</dbReference>
<dbReference type="PANTHER" id="PTHR33395">
    <property type="entry name" value="TRANSCRIPTASE, PUTATIVE-RELATED-RELATED"/>
    <property type="match status" value="1"/>
</dbReference>
<name>A0A2I0TCH6_LIMLA</name>
<dbReference type="InterPro" id="IPR036691">
    <property type="entry name" value="Endo/exonu/phosph_ase_sf"/>
</dbReference>
<protein>
    <submittedName>
        <fullName evidence="2">Mitochondrial fission process protein 1</fullName>
    </submittedName>
</protein>
<reference evidence="3" key="1">
    <citation type="submission" date="2017-11" db="EMBL/GenBank/DDBJ databases">
        <authorList>
            <person name="Lima N.C."/>
            <person name="Parody-Merino A.M."/>
            <person name="Battley P.F."/>
            <person name="Fidler A.E."/>
            <person name="Prosdocimi F."/>
        </authorList>
    </citation>
    <scope>NUCLEOTIDE SEQUENCE [LARGE SCALE GENOMIC DNA]</scope>
</reference>
<proteinExistence type="predicted"/>
<keyword evidence="3" id="KW-1185">Reference proteome</keyword>
<dbReference type="Pfam" id="PF03372">
    <property type="entry name" value="Exo_endo_phos"/>
    <property type="match status" value="1"/>
</dbReference>
<evidence type="ECO:0000313" key="3">
    <source>
        <dbReference type="Proteomes" id="UP000233556"/>
    </source>
</evidence>
<dbReference type="GO" id="GO:0061343">
    <property type="term" value="P:cell adhesion involved in heart morphogenesis"/>
    <property type="evidence" value="ECO:0007669"/>
    <property type="project" value="TreeGrafter"/>
</dbReference>
<dbReference type="Gene3D" id="3.60.10.10">
    <property type="entry name" value="Endonuclease/exonuclease/phosphatase"/>
    <property type="match status" value="1"/>
</dbReference>
<reference evidence="3" key="2">
    <citation type="submission" date="2017-12" db="EMBL/GenBank/DDBJ databases">
        <title>Genome sequence of the Bar-tailed Godwit (Limosa lapponica baueri).</title>
        <authorList>
            <person name="Lima N.C.B."/>
            <person name="Parody-Merino A.M."/>
            <person name="Battley P.F."/>
            <person name="Fidler A.E."/>
            <person name="Prosdocimi F."/>
        </authorList>
    </citation>
    <scope>NUCLEOTIDE SEQUENCE [LARGE SCALE GENOMIC DNA]</scope>
</reference>
<evidence type="ECO:0000259" key="1">
    <source>
        <dbReference type="Pfam" id="PF03372"/>
    </source>
</evidence>
<dbReference type="GO" id="GO:0007508">
    <property type="term" value="P:larval heart development"/>
    <property type="evidence" value="ECO:0007669"/>
    <property type="project" value="TreeGrafter"/>
</dbReference>